<dbReference type="SMART" id="SM01381">
    <property type="entry name" value="7TM_GPCR_Srsx"/>
    <property type="match status" value="1"/>
</dbReference>
<feature type="region of interest" description="Disordered" evidence="17">
    <location>
        <begin position="345"/>
        <end position="387"/>
    </location>
</feature>
<evidence type="ECO:0000256" key="5">
    <source>
        <dbReference type="ARBA" id="ARBA00022692"/>
    </source>
</evidence>
<feature type="transmembrane region" description="Helical" evidence="18">
    <location>
        <begin position="83"/>
        <end position="107"/>
    </location>
</feature>
<accession>A0AAV2KM80</accession>
<dbReference type="InterPro" id="IPR001358">
    <property type="entry name" value="NPY2_rcpt"/>
</dbReference>
<evidence type="ECO:0000256" key="18">
    <source>
        <dbReference type="SAM" id="Phobius"/>
    </source>
</evidence>
<feature type="transmembrane region" description="Helical" evidence="18">
    <location>
        <begin position="159"/>
        <end position="181"/>
    </location>
</feature>
<evidence type="ECO:0000313" key="20">
    <source>
        <dbReference type="EMBL" id="CAL1591046.1"/>
    </source>
</evidence>
<dbReference type="PRINTS" id="PR01014">
    <property type="entry name" value="NRPEPTIDEY2R"/>
</dbReference>
<protein>
    <recommendedName>
        <fullName evidence="3">Neuropeptide Y receptor type 2</fullName>
    </recommendedName>
    <alternativeName>
        <fullName evidence="15">NPY-Y2 receptor</fullName>
    </alternativeName>
</protein>
<dbReference type="InterPro" id="IPR017452">
    <property type="entry name" value="GPCR_Rhodpsn_7TM"/>
</dbReference>
<keyword evidence="10" id="KW-1015">Disulfide bond</keyword>
<dbReference type="PRINTS" id="PR00237">
    <property type="entry name" value="GPCRRHODOPSN"/>
</dbReference>
<feature type="compositionally biased region" description="Polar residues" evidence="17">
    <location>
        <begin position="1"/>
        <end position="15"/>
    </location>
</feature>
<dbReference type="GO" id="GO:0004983">
    <property type="term" value="F:neuropeptide Y receptor activity"/>
    <property type="evidence" value="ECO:0007669"/>
    <property type="project" value="InterPro"/>
</dbReference>
<evidence type="ECO:0000256" key="14">
    <source>
        <dbReference type="ARBA" id="ARBA00023288"/>
    </source>
</evidence>
<dbReference type="PRINTS" id="PR01012">
    <property type="entry name" value="NRPEPTIDEYR"/>
</dbReference>
<evidence type="ECO:0000256" key="6">
    <source>
        <dbReference type="ARBA" id="ARBA00022989"/>
    </source>
</evidence>
<keyword evidence="11 16" id="KW-0675">Receptor</keyword>
<dbReference type="Pfam" id="PF00001">
    <property type="entry name" value="7tm_1"/>
    <property type="match status" value="1"/>
</dbReference>
<dbReference type="PROSITE" id="PS00237">
    <property type="entry name" value="G_PROTEIN_RECEP_F1_1"/>
    <property type="match status" value="1"/>
</dbReference>
<organism evidence="20 21">
    <name type="scientific">Knipowitschia caucasica</name>
    <name type="common">Caucasian dwarf goby</name>
    <name type="synonym">Pomatoschistus caucasicus</name>
    <dbReference type="NCBI Taxonomy" id="637954"/>
    <lineage>
        <taxon>Eukaryota</taxon>
        <taxon>Metazoa</taxon>
        <taxon>Chordata</taxon>
        <taxon>Craniata</taxon>
        <taxon>Vertebrata</taxon>
        <taxon>Euteleostomi</taxon>
        <taxon>Actinopterygii</taxon>
        <taxon>Neopterygii</taxon>
        <taxon>Teleostei</taxon>
        <taxon>Neoteleostei</taxon>
        <taxon>Acanthomorphata</taxon>
        <taxon>Gobiaria</taxon>
        <taxon>Gobiiformes</taxon>
        <taxon>Gobioidei</taxon>
        <taxon>Gobiidae</taxon>
        <taxon>Gobiinae</taxon>
        <taxon>Knipowitschia</taxon>
    </lineage>
</organism>
<feature type="transmembrane region" description="Helical" evidence="18">
    <location>
        <begin position="210"/>
        <end position="232"/>
    </location>
</feature>
<feature type="transmembrane region" description="Helical" evidence="18">
    <location>
        <begin position="113"/>
        <end position="139"/>
    </location>
</feature>
<keyword evidence="13 16" id="KW-0807">Transducer</keyword>
<proteinExistence type="inferred from homology"/>
<feature type="compositionally biased region" description="Basic and acidic residues" evidence="17">
    <location>
        <begin position="363"/>
        <end position="375"/>
    </location>
</feature>
<evidence type="ECO:0000256" key="16">
    <source>
        <dbReference type="RuleBase" id="RU000688"/>
    </source>
</evidence>
<evidence type="ECO:0000256" key="17">
    <source>
        <dbReference type="SAM" id="MobiDB-lite"/>
    </source>
</evidence>
<gene>
    <name evidence="20" type="ORF">KC01_LOCUS20463</name>
</gene>
<feature type="transmembrane region" description="Helical" evidence="18">
    <location>
        <begin position="302"/>
        <end position="323"/>
    </location>
</feature>
<dbReference type="PANTHER" id="PTHR24235:SF20">
    <property type="entry name" value="NEUROPEPTIDE Y RECEPTOR TYPE 2"/>
    <property type="match status" value="1"/>
</dbReference>
<evidence type="ECO:0000256" key="12">
    <source>
        <dbReference type="ARBA" id="ARBA00023180"/>
    </source>
</evidence>
<dbReference type="Proteomes" id="UP001497482">
    <property type="component" value="Chromosome 19"/>
</dbReference>
<keyword evidence="7 16" id="KW-0297">G-protein coupled receptor</keyword>
<feature type="region of interest" description="Disordered" evidence="17">
    <location>
        <begin position="1"/>
        <end position="20"/>
    </location>
</feature>
<evidence type="ECO:0000256" key="3">
    <source>
        <dbReference type="ARBA" id="ARBA00019472"/>
    </source>
</evidence>
<evidence type="ECO:0000259" key="19">
    <source>
        <dbReference type="PROSITE" id="PS50262"/>
    </source>
</evidence>
<evidence type="ECO:0000256" key="15">
    <source>
        <dbReference type="ARBA" id="ARBA00032013"/>
    </source>
</evidence>
<evidence type="ECO:0000256" key="2">
    <source>
        <dbReference type="ARBA" id="ARBA00010663"/>
    </source>
</evidence>
<dbReference type="InterPro" id="IPR000611">
    <property type="entry name" value="NPY_rcpt"/>
</dbReference>
<dbReference type="EMBL" id="OZ035841">
    <property type="protein sequence ID" value="CAL1591046.1"/>
    <property type="molecule type" value="Genomic_DNA"/>
</dbReference>
<keyword evidence="4" id="KW-1003">Cell membrane</keyword>
<dbReference type="SUPFAM" id="SSF81321">
    <property type="entry name" value="Family A G protein-coupled receptor-like"/>
    <property type="match status" value="1"/>
</dbReference>
<dbReference type="GO" id="GO:0005886">
    <property type="term" value="C:plasma membrane"/>
    <property type="evidence" value="ECO:0007669"/>
    <property type="project" value="UniProtKB-SubCell"/>
</dbReference>
<comment type="similarity">
    <text evidence="2 16">Belongs to the G-protein coupled receptor 1 family.</text>
</comment>
<evidence type="ECO:0000313" key="21">
    <source>
        <dbReference type="Proteomes" id="UP001497482"/>
    </source>
</evidence>
<feature type="transmembrane region" description="Helical" evidence="18">
    <location>
        <begin position="264"/>
        <end position="282"/>
    </location>
</feature>
<reference evidence="20 21" key="1">
    <citation type="submission" date="2024-04" db="EMBL/GenBank/DDBJ databases">
        <authorList>
            <person name="Waldvogel A.-M."/>
            <person name="Schoenle A."/>
        </authorList>
    </citation>
    <scope>NUCLEOTIDE SEQUENCE [LARGE SCALE GENOMIC DNA]</scope>
</reference>
<evidence type="ECO:0000256" key="1">
    <source>
        <dbReference type="ARBA" id="ARBA00004651"/>
    </source>
</evidence>
<dbReference type="PROSITE" id="PS50262">
    <property type="entry name" value="G_PROTEIN_RECEP_F1_2"/>
    <property type="match status" value="1"/>
</dbReference>
<dbReference type="Gene3D" id="1.20.1070.10">
    <property type="entry name" value="Rhodopsin 7-helix transmembrane proteins"/>
    <property type="match status" value="1"/>
</dbReference>
<evidence type="ECO:0000256" key="11">
    <source>
        <dbReference type="ARBA" id="ARBA00023170"/>
    </source>
</evidence>
<name>A0AAV2KM80_KNICA</name>
<keyword evidence="5 16" id="KW-0812">Transmembrane</keyword>
<comment type="subcellular location">
    <subcellularLocation>
        <location evidence="1">Cell membrane</location>
        <topology evidence="1">Multi-pass membrane protein</topology>
    </subcellularLocation>
</comment>
<evidence type="ECO:0000256" key="9">
    <source>
        <dbReference type="ARBA" id="ARBA00023139"/>
    </source>
</evidence>
<keyword evidence="12" id="KW-0325">Glycoprotein</keyword>
<feature type="domain" description="G-protein coupled receptors family 1 profile" evidence="19">
    <location>
        <begin position="62"/>
        <end position="320"/>
    </location>
</feature>
<keyword evidence="21" id="KW-1185">Reference proteome</keyword>
<dbReference type="InterPro" id="IPR000276">
    <property type="entry name" value="GPCR_Rhodpsn"/>
</dbReference>
<sequence length="387" mass="43057">MAAEANTTGAEQEGSSPWPPASPVPTVTFEGMNFPEDTIRLLSVQVVLILAYSTIIVLGLVGNSLVIYVIYRFKTLRTVTNFFIANLAVADLLVNALCLPFTLVYTLQGEWKFGSVLCFLLPYAQGLAVHVSTVTLNVIALDRHRCIVYHLETRMRKDVCFGVIALTWVLSAVLASPLAIFREYGSFTLDGHTIQVCTEKWPGKSTDGTVYSISMLILQYFLPLSIISFAYAHIWSKLRGHVSPAENANASSERHHRRRKTTKMLVTMVVVFAVSWLPFHAFQLATDIDSSVLDMRDFRLLYTLFHVVAMCSTFANPLVYGWMNRNYRAAFLAAFKCTGEEAERRGRGGRMDSVHPLGKSQKSARDKGKSGKEAQDVAVTRLNATDV</sequence>
<evidence type="ECO:0000256" key="7">
    <source>
        <dbReference type="ARBA" id="ARBA00023040"/>
    </source>
</evidence>
<feature type="transmembrane region" description="Helical" evidence="18">
    <location>
        <begin position="42"/>
        <end position="71"/>
    </location>
</feature>
<evidence type="ECO:0000256" key="8">
    <source>
        <dbReference type="ARBA" id="ARBA00023136"/>
    </source>
</evidence>
<keyword evidence="9" id="KW-0564">Palmitate</keyword>
<evidence type="ECO:0000256" key="4">
    <source>
        <dbReference type="ARBA" id="ARBA00022475"/>
    </source>
</evidence>
<evidence type="ECO:0000256" key="10">
    <source>
        <dbReference type="ARBA" id="ARBA00023157"/>
    </source>
</evidence>
<dbReference type="PANTHER" id="PTHR24235">
    <property type="entry name" value="NEUROPEPTIDE Y RECEPTOR"/>
    <property type="match status" value="1"/>
</dbReference>
<keyword evidence="8 18" id="KW-0472">Membrane</keyword>
<keyword evidence="14" id="KW-0449">Lipoprotein</keyword>
<evidence type="ECO:0000256" key="13">
    <source>
        <dbReference type="ARBA" id="ARBA00023224"/>
    </source>
</evidence>
<dbReference type="AlphaFoldDB" id="A0AAV2KM80"/>
<keyword evidence="6 18" id="KW-1133">Transmembrane helix</keyword>